<dbReference type="GO" id="GO:0005634">
    <property type="term" value="C:nucleus"/>
    <property type="evidence" value="ECO:0000318"/>
    <property type="project" value="GO_Central"/>
</dbReference>
<feature type="domain" description="K Homology" evidence="4">
    <location>
        <begin position="253"/>
        <end position="323"/>
    </location>
</feature>
<dbReference type="InterPro" id="IPR004087">
    <property type="entry name" value="KH_dom"/>
</dbReference>
<evidence type="ECO:0000256" key="3">
    <source>
        <dbReference type="SAM" id="MobiDB-lite"/>
    </source>
</evidence>
<dbReference type="AlphaFoldDB" id="H2MHC6"/>
<protein>
    <recommendedName>
        <fullName evidence="4">K Homology domain-containing protein</fullName>
    </recommendedName>
</protein>
<evidence type="ECO:0000259" key="4">
    <source>
        <dbReference type="SMART" id="SM00322"/>
    </source>
</evidence>
<feature type="domain" description="K Homology" evidence="4">
    <location>
        <begin position="15"/>
        <end position="83"/>
    </location>
</feature>
<dbReference type="SUPFAM" id="SSF54791">
    <property type="entry name" value="Eukaryotic type KH-domain (KH-domain type I)"/>
    <property type="match status" value="2"/>
</dbReference>
<feature type="region of interest" description="Disordered" evidence="3">
    <location>
        <begin position="120"/>
        <end position="172"/>
    </location>
</feature>
<reference evidence="5 6" key="1">
    <citation type="journal article" date="2007" name="Nature">
        <title>The medaka draft genome and insights into vertebrate genome evolution.</title>
        <authorList>
            <person name="Kasahara M."/>
            <person name="Naruse K."/>
            <person name="Sasaki S."/>
            <person name="Nakatani Y."/>
            <person name="Qu W."/>
            <person name="Ahsan B."/>
            <person name="Yamada T."/>
            <person name="Nagayasu Y."/>
            <person name="Doi K."/>
            <person name="Kasai Y."/>
            <person name="Jindo T."/>
            <person name="Kobayashi D."/>
            <person name="Shimada A."/>
            <person name="Toyoda A."/>
            <person name="Kuroki Y."/>
            <person name="Fujiyama A."/>
            <person name="Sasaki T."/>
            <person name="Shimizu A."/>
            <person name="Asakawa S."/>
            <person name="Shimizu N."/>
            <person name="Hashimoto S."/>
            <person name="Yang J."/>
            <person name="Lee Y."/>
            <person name="Matsushima K."/>
            <person name="Sugano S."/>
            <person name="Sakaizumi M."/>
            <person name="Narita T."/>
            <person name="Ohishi K."/>
            <person name="Haga S."/>
            <person name="Ohta F."/>
            <person name="Nomoto H."/>
            <person name="Nogata K."/>
            <person name="Morishita T."/>
            <person name="Endo T."/>
            <person name="Shin-I T."/>
            <person name="Takeda H."/>
            <person name="Morishita S."/>
            <person name="Kohara Y."/>
        </authorList>
    </citation>
    <scope>NUCLEOTIDE SEQUENCE [LARGE SCALE GENOMIC DNA]</scope>
    <source>
        <strain evidence="5 6">Hd-rR</strain>
    </source>
</reference>
<dbReference type="SMART" id="SM00322">
    <property type="entry name" value="KH"/>
    <property type="match status" value="2"/>
</dbReference>
<dbReference type="FunFam" id="3.30.1370.10:FF:000003">
    <property type="entry name" value="poly(RC)-binding protein 2 isoform X1"/>
    <property type="match status" value="1"/>
</dbReference>
<proteinExistence type="predicted"/>
<reference evidence="5" key="3">
    <citation type="submission" date="2025-09" db="UniProtKB">
        <authorList>
            <consortium name="Ensembl"/>
        </authorList>
    </citation>
    <scope>IDENTIFICATION</scope>
    <source>
        <strain evidence="5">Hd-rR</strain>
    </source>
</reference>
<evidence type="ECO:0000313" key="5">
    <source>
        <dbReference type="Ensembl" id="ENSORLP00000018031.2"/>
    </source>
</evidence>
<organism evidence="5 6">
    <name type="scientific">Oryzias latipes</name>
    <name type="common">Japanese rice fish</name>
    <name type="synonym">Japanese killifish</name>
    <dbReference type="NCBI Taxonomy" id="8090"/>
    <lineage>
        <taxon>Eukaryota</taxon>
        <taxon>Metazoa</taxon>
        <taxon>Chordata</taxon>
        <taxon>Craniata</taxon>
        <taxon>Vertebrata</taxon>
        <taxon>Euteleostomi</taxon>
        <taxon>Actinopterygii</taxon>
        <taxon>Neopterygii</taxon>
        <taxon>Teleostei</taxon>
        <taxon>Neoteleostei</taxon>
        <taxon>Acanthomorphata</taxon>
        <taxon>Ovalentaria</taxon>
        <taxon>Atherinomorphae</taxon>
        <taxon>Beloniformes</taxon>
        <taxon>Adrianichthyidae</taxon>
        <taxon>Oryziinae</taxon>
        <taxon>Oryzias</taxon>
    </lineage>
</organism>
<dbReference type="GO" id="GO:0006357">
    <property type="term" value="P:regulation of transcription by RNA polymerase II"/>
    <property type="evidence" value="ECO:0000318"/>
    <property type="project" value="GO_Central"/>
</dbReference>
<keyword evidence="2" id="KW-0694">RNA-binding</keyword>
<dbReference type="Gene3D" id="3.30.1370.10">
    <property type="entry name" value="K Homology domain, type 1"/>
    <property type="match status" value="2"/>
</dbReference>
<dbReference type="Ensembl" id="ENSORLT00000018032.2">
    <property type="protein sequence ID" value="ENSORLP00000018031.2"/>
    <property type="gene ID" value="ENSORLG00000014385.2"/>
</dbReference>
<dbReference type="GO" id="GO:0005737">
    <property type="term" value="C:cytoplasm"/>
    <property type="evidence" value="ECO:0000318"/>
    <property type="project" value="GO_Central"/>
</dbReference>
<dbReference type="Proteomes" id="UP000001038">
    <property type="component" value="Chromosome 15"/>
</dbReference>
<dbReference type="InParanoid" id="H2MHC6"/>
<feature type="compositionally biased region" description="Basic residues" evidence="3">
    <location>
        <begin position="161"/>
        <end position="172"/>
    </location>
</feature>
<dbReference type="GeneTree" id="ENSGT00940000162185"/>
<dbReference type="Bgee" id="ENSORLG00000014385">
    <property type="expression patterns" value="Expressed in sexually immature organism and 5 other cell types or tissues"/>
</dbReference>
<sequence>MSDKEEMASDGSLNVTLTLRLLMHGKEVGSIIGKKGETVKKMREESGARINISEGSSPERIVTITGPTEGIFRAFSMIAQKFEEVGQEMRQIHANFVPCASHQSPQKEVFLNFLSGYNSSNDKQQRDKQATCDSPSGFPGESMWVTDRERRLKDQRDQRDHRRPGSGGRRHAARLHGEGRHHLWHSAGHHSVCETHLLCDAGVSTKRSNYSLPAQDPSSWSPCGFGPAALCTRFCNSRAVCFCTSRCLDSSASTSTQELAIPNDLIGCIIGRQGSKINEIRQVSGAHIKIASATDGSAVRQVTITGSPASISIAQYLINASLEMARYTMQAAASSTPVDLNMSFSQSASTGSSAASSMAVLAAPAPAPTTINVHSPSTLSAIQNPHYAVPISSLLGMKTLPILAVHPAAASSLAQGLSQYTAKMQTPGGKKSDRQKFAPY</sequence>
<reference evidence="5" key="2">
    <citation type="submission" date="2025-08" db="UniProtKB">
        <authorList>
            <consortium name="Ensembl"/>
        </authorList>
    </citation>
    <scope>IDENTIFICATION</scope>
    <source>
        <strain evidence="5">Hd-rR</strain>
    </source>
</reference>
<evidence type="ECO:0000313" key="6">
    <source>
        <dbReference type="Proteomes" id="UP000001038"/>
    </source>
</evidence>
<keyword evidence="1" id="KW-0677">Repeat</keyword>
<dbReference type="STRING" id="8090.ENSORLP00000018031"/>
<dbReference type="PROSITE" id="PS50084">
    <property type="entry name" value="KH_TYPE_1"/>
    <property type="match status" value="2"/>
</dbReference>
<evidence type="ECO:0000256" key="2">
    <source>
        <dbReference type="PROSITE-ProRule" id="PRU00117"/>
    </source>
</evidence>
<accession>H2MHC6</accession>
<dbReference type="InterPro" id="IPR036612">
    <property type="entry name" value="KH_dom_type_1_sf"/>
</dbReference>
<dbReference type="InterPro" id="IPR004088">
    <property type="entry name" value="KH_dom_type_1"/>
</dbReference>
<name>H2MHC6_ORYLA</name>
<dbReference type="GO" id="GO:0003729">
    <property type="term" value="F:mRNA binding"/>
    <property type="evidence" value="ECO:0000318"/>
    <property type="project" value="GO_Central"/>
</dbReference>
<feature type="compositionally biased region" description="Basic and acidic residues" evidence="3">
    <location>
        <begin position="146"/>
        <end position="160"/>
    </location>
</feature>
<dbReference type="Pfam" id="PF00013">
    <property type="entry name" value="KH_1"/>
    <property type="match status" value="2"/>
</dbReference>
<keyword evidence="6" id="KW-1185">Reference proteome</keyword>
<gene>
    <name evidence="5" type="primary">zgc:110045</name>
</gene>
<evidence type="ECO:0000256" key="1">
    <source>
        <dbReference type="ARBA" id="ARBA00022737"/>
    </source>
</evidence>
<dbReference type="eggNOG" id="KOG2190">
    <property type="taxonomic scope" value="Eukaryota"/>
</dbReference>
<dbReference type="PANTHER" id="PTHR10288">
    <property type="entry name" value="KH DOMAIN CONTAINING RNA BINDING PROTEIN"/>
    <property type="match status" value="1"/>
</dbReference>
<dbReference type="GO" id="GO:0048025">
    <property type="term" value="P:negative regulation of mRNA splicing, via spliceosome"/>
    <property type="evidence" value="ECO:0000318"/>
    <property type="project" value="GO_Central"/>
</dbReference>